<dbReference type="RefSeq" id="XP_007603486.1">
    <property type="nucleotide sequence ID" value="XM_007603424.1"/>
</dbReference>
<organism evidence="5 6">
    <name type="scientific">Vittaforma corneae (strain ATCC 50505)</name>
    <name type="common">Microsporidian parasite</name>
    <name type="synonym">Nosema corneum</name>
    <dbReference type="NCBI Taxonomy" id="993615"/>
    <lineage>
        <taxon>Eukaryota</taxon>
        <taxon>Fungi</taxon>
        <taxon>Fungi incertae sedis</taxon>
        <taxon>Microsporidia</taxon>
        <taxon>Nosematidae</taxon>
        <taxon>Vittaforma</taxon>
    </lineage>
</organism>
<reference evidence="6" key="1">
    <citation type="submission" date="2011-05" db="EMBL/GenBank/DDBJ databases">
        <title>The genome sequence of Vittaforma corneae strain ATCC 50505.</title>
        <authorList>
            <consortium name="The Broad Institute Genome Sequencing Platform"/>
            <person name="Cuomo C."/>
            <person name="Didier E."/>
            <person name="Bowers L."/>
            <person name="Young S.K."/>
            <person name="Zeng Q."/>
            <person name="Gargeya S."/>
            <person name="Fitzgerald M."/>
            <person name="Haas B."/>
            <person name="Abouelleil A."/>
            <person name="Alvarado L."/>
            <person name="Arachchi H.M."/>
            <person name="Berlin A."/>
            <person name="Chapman S.B."/>
            <person name="Gearin G."/>
            <person name="Goldberg J."/>
            <person name="Griggs A."/>
            <person name="Gujja S."/>
            <person name="Hansen M."/>
            <person name="Heiman D."/>
            <person name="Howarth C."/>
            <person name="Larimer J."/>
            <person name="Lui A."/>
            <person name="MacDonald P.J.P."/>
            <person name="McCowen C."/>
            <person name="Montmayeur A."/>
            <person name="Murphy C."/>
            <person name="Neiman D."/>
            <person name="Pearson M."/>
            <person name="Priest M."/>
            <person name="Roberts A."/>
            <person name="Saif S."/>
            <person name="Shea T."/>
            <person name="Sisk P."/>
            <person name="Stolte C."/>
            <person name="Sykes S."/>
            <person name="Wortman J."/>
            <person name="Nusbaum C."/>
            <person name="Birren B."/>
        </authorList>
    </citation>
    <scope>NUCLEOTIDE SEQUENCE [LARGE SCALE GENOMIC DNA]</scope>
    <source>
        <strain evidence="6">ATCC 50505</strain>
    </source>
</reference>
<dbReference type="InterPro" id="IPR036640">
    <property type="entry name" value="ABC1_TM_sf"/>
</dbReference>
<dbReference type="EMBL" id="JH370130">
    <property type="protein sequence ID" value="ELA42718.1"/>
    <property type="molecule type" value="Genomic_DNA"/>
</dbReference>
<evidence type="ECO:0000256" key="4">
    <source>
        <dbReference type="SAM" id="Phobius"/>
    </source>
</evidence>
<evidence type="ECO:0000256" key="2">
    <source>
        <dbReference type="ARBA" id="ARBA00022989"/>
    </source>
</evidence>
<evidence type="ECO:0000256" key="3">
    <source>
        <dbReference type="ARBA" id="ARBA00023136"/>
    </source>
</evidence>
<dbReference type="VEuPathDB" id="MicrosporidiaDB:VICG_00033"/>
<dbReference type="AlphaFoldDB" id="L2GPA5"/>
<feature type="transmembrane region" description="Helical" evidence="4">
    <location>
        <begin position="21"/>
        <end position="39"/>
    </location>
</feature>
<dbReference type="Proteomes" id="UP000011082">
    <property type="component" value="Unassembled WGS sequence"/>
</dbReference>
<dbReference type="SUPFAM" id="SSF90123">
    <property type="entry name" value="ABC transporter transmembrane region"/>
    <property type="match status" value="1"/>
</dbReference>
<gene>
    <name evidence="5" type="ORF">VICG_00033</name>
</gene>
<proteinExistence type="predicted"/>
<dbReference type="InParanoid" id="L2GPA5"/>
<dbReference type="HOGENOM" id="CLU_1416170_0_0_1"/>
<evidence type="ECO:0000313" key="6">
    <source>
        <dbReference type="Proteomes" id="UP000011082"/>
    </source>
</evidence>
<evidence type="ECO:0000256" key="1">
    <source>
        <dbReference type="ARBA" id="ARBA00022692"/>
    </source>
</evidence>
<name>L2GPA5_VITCO</name>
<keyword evidence="6" id="KW-1185">Reference proteome</keyword>
<feature type="transmembrane region" description="Helical" evidence="4">
    <location>
        <begin position="59"/>
        <end position="77"/>
    </location>
</feature>
<keyword evidence="2 4" id="KW-1133">Transmembrane helix</keyword>
<dbReference type="GeneID" id="19880751"/>
<dbReference type="GO" id="GO:0005524">
    <property type="term" value="F:ATP binding"/>
    <property type="evidence" value="ECO:0007669"/>
    <property type="project" value="InterPro"/>
</dbReference>
<keyword evidence="3 4" id="KW-0472">Membrane</keyword>
<feature type="transmembrane region" description="Helical" evidence="4">
    <location>
        <begin position="134"/>
        <end position="156"/>
    </location>
</feature>
<evidence type="ECO:0000313" key="5">
    <source>
        <dbReference type="EMBL" id="ELA42718.1"/>
    </source>
</evidence>
<accession>L2GPA5</accession>
<protein>
    <submittedName>
        <fullName evidence="5">Uncharacterized protein</fullName>
    </submittedName>
</protein>
<dbReference type="GO" id="GO:0016020">
    <property type="term" value="C:membrane"/>
    <property type="evidence" value="ECO:0007669"/>
    <property type="project" value="InterPro"/>
</dbReference>
<keyword evidence="1 4" id="KW-0812">Transmembrane</keyword>
<sequence length="192" mass="22075">MQNAINKTRRYIEQYITSVRWLRNLMIPALVALVTYNFFEIRIYQTMADVTNKDSEGNSKIKSAMMFCVYFVVGYTIKLGYELFNAYFVACSIKNALTNFFGDYLKISYQSFTKIGIGEAQYNINRRVFALIEFLSSVCVDFASNFLFFLIAIGSLGNEIKSARLKGNFTLVHSCIYDFFGYCPVSEINCKN</sequence>